<organism evidence="1">
    <name type="scientific">Caldilineaceae bacterium SB0661_bin_32</name>
    <dbReference type="NCBI Taxonomy" id="2605255"/>
    <lineage>
        <taxon>Bacteria</taxon>
        <taxon>Bacillati</taxon>
        <taxon>Chloroflexota</taxon>
        <taxon>Caldilineae</taxon>
        <taxon>Caldilineales</taxon>
        <taxon>Caldilineaceae</taxon>
    </lineage>
</organism>
<dbReference type="AlphaFoldDB" id="A0A6B1D2K5"/>
<name>A0A6B1D2K5_9CHLR</name>
<accession>A0A6B1D2K5</accession>
<sequence>MHTSQQLRSSHFEYRRPDAGERVAFSAFCAEYHDQDRVGVVSPRLEDGVLHTAYALLAITTSFYDVQRASGTDFFIYPQHLAIIGQGSSDASGIHAETGRTDQTGIATGAGSLDLSLDEAGIGGAWAWLDVWPASNWHTAPAAPTAMLKKVFDLHINRLFWPQDFMPPRRQEGDTENEDQPLPDYARRILRTRLKSVYYYNTSAPTVEISAAQPAVDIVQFSIERLPEAVRQTLEKEGQPAHTIGYESYRQVSVDDFIEDMEACFTD</sequence>
<dbReference type="EMBL" id="VXMH01000014">
    <property type="protein sequence ID" value="MYC93808.1"/>
    <property type="molecule type" value="Genomic_DNA"/>
</dbReference>
<comment type="caution">
    <text evidence="1">The sequence shown here is derived from an EMBL/GenBank/DDBJ whole genome shotgun (WGS) entry which is preliminary data.</text>
</comment>
<reference evidence="1" key="1">
    <citation type="submission" date="2019-09" db="EMBL/GenBank/DDBJ databases">
        <title>Characterisation of the sponge microbiome using genome-centric metagenomics.</title>
        <authorList>
            <person name="Engelberts J.P."/>
            <person name="Robbins S.J."/>
            <person name="De Goeij J.M."/>
            <person name="Aranda M."/>
            <person name="Bell S.C."/>
            <person name="Webster N.S."/>
        </authorList>
    </citation>
    <scope>NUCLEOTIDE SEQUENCE</scope>
    <source>
        <strain evidence="1">SB0661_bin_32</strain>
    </source>
</reference>
<protein>
    <submittedName>
        <fullName evidence="1">Uncharacterized protein</fullName>
    </submittedName>
</protein>
<evidence type="ECO:0000313" key="1">
    <source>
        <dbReference type="EMBL" id="MYC93808.1"/>
    </source>
</evidence>
<gene>
    <name evidence="1" type="ORF">F4X14_02460</name>
</gene>
<proteinExistence type="predicted"/>